<name>A0A0C3F9I7_PILCF</name>
<dbReference type="HOGENOM" id="CLU_020999_3_3_1"/>
<dbReference type="Gene3D" id="3.80.10.10">
    <property type="entry name" value="Ribonuclease Inhibitor"/>
    <property type="match status" value="1"/>
</dbReference>
<organism evidence="1 2">
    <name type="scientific">Piloderma croceum (strain F 1598)</name>
    <dbReference type="NCBI Taxonomy" id="765440"/>
    <lineage>
        <taxon>Eukaryota</taxon>
        <taxon>Fungi</taxon>
        <taxon>Dikarya</taxon>
        <taxon>Basidiomycota</taxon>
        <taxon>Agaricomycotina</taxon>
        <taxon>Agaricomycetes</taxon>
        <taxon>Agaricomycetidae</taxon>
        <taxon>Atheliales</taxon>
        <taxon>Atheliaceae</taxon>
        <taxon>Piloderma</taxon>
    </lineage>
</organism>
<accession>A0A0C3F9I7</accession>
<keyword evidence="2" id="KW-1185">Reference proteome</keyword>
<reference evidence="2" key="2">
    <citation type="submission" date="2015-01" db="EMBL/GenBank/DDBJ databases">
        <title>Evolutionary Origins and Diversification of the Mycorrhizal Mutualists.</title>
        <authorList>
            <consortium name="DOE Joint Genome Institute"/>
            <consortium name="Mycorrhizal Genomics Consortium"/>
            <person name="Kohler A."/>
            <person name="Kuo A."/>
            <person name="Nagy L.G."/>
            <person name="Floudas D."/>
            <person name="Copeland A."/>
            <person name="Barry K.W."/>
            <person name="Cichocki N."/>
            <person name="Veneault-Fourrey C."/>
            <person name="LaButti K."/>
            <person name="Lindquist E.A."/>
            <person name="Lipzen A."/>
            <person name="Lundell T."/>
            <person name="Morin E."/>
            <person name="Murat C."/>
            <person name="Riley R."/>
            <person name="Ohm R."/>
            <person name="Sun H."/>
            <person name="Tunlid A."/>
            <person name="Henrissat B."/>
            <person name="Grigoriev I.V."/>
            <person name="Hibbett D.S."/>
            <person name="Martin F."/>
        </authorList>
    </citation>
    <scope>NUCLEOTIDE SEQUENCE [LARGE SCALE GENOMIC DNA]</scope>
    <source>
        <strain evidence="2">F 1598</strain>
    </source>
</reference>
<dbReference type="SUPFAM" id="SSF52047">
    <property type="entry name" value="RNI-like"/>
    <property type="match status" value="1"/>
</dbReference>
<dbReference type="STRING" id="765440.A0A0C3F9I7"/>
<sequence>MNFRTHTKLALEELTGQSEALRQTEIKLLRQLEDVRTSKSHIDVRIQGLTNEVAPVSCLPNEILSSIFRECMPALSESSWDDPNNHIDTARYELPFIIVASHVNRRFRQVAIGTPQLWADIRYSLAMSLELLDAMLERSATCLLSLWLRDDNERAVTVHRVFAKIFRHAGRLHRFHAIGFHASFISSTISALHPLVAPHLRALELGQFGDEMPIGTLSRAHGFMQNCPSLSSLSLSGISLVKCWPPLASLTHLDLYMPHDWAPLSYENFAEALLATPLLTDLTVFCNVIPPRGGGIIPTIHLPGLLSLEVGFRFPNRNIPDIYSILDRPILEKLYISFLPDAADLQPPSFTDFIRARGRSCYSALRSVALSDMDYTHRLDADFIRALPSVDEVCLLRSSEDDFLRILSEEDIDSYTPLWRDLYMLTVSEFDIDLLCRFISHRIDVKRPLKILQLFPARQSRITDDRIQWLKDHVQVVDYPVWKFVDGYYVRHTEVSVY</sequence>
<dbReference type="InParanoid" id="A0A0C3F9I7"/>
<evidence type="ECO:0000313" key="1">
    <source>
        <dbReference type="EMBL" id="KIM76406.1"/>
    </source>
</evidence>
<dbReference type="Proteomes" id="UP000054166">
    <property type="component" value="Unassembled WGS sequence"/>
</dbReference>
<dbReference type="OrthoDB" id="2692326at2759"/>
<proteinExistence type="predicted"/>
<evidence type="ECO:0000313" key="2">
    <source>
        <dbReference type="Proteomes" id="UP000054166"/>
    </source>
</evidence>
<protein>
    <submittedName>
        <fullName evidence="1">Uncharacterized protein</fullName>
    </submittedName>
</protein>
<dbReference type="AlphaFoldDB" id="A0A0C3F9I7"/>
<dbReference type="EMBL" id="KN833035">
    <property type="protein sequence ID" value="KIM76406.1"/>
    <property type="molecule type" value="Genomic_DNA"/>
</dbReference>
<dbReference type="InterPro" id="IPR032675">
    <property type="entry name" value="LRR_dom_sf"/>
</dbReference>
<gene>
    <name evidence="1" type="ORF">PILCRDRAFT_826412</name>
</gene>
<reference evidence="1 2" key="1">
    <citation type="submission" date="2014-04" db="EMBL/GenBank/DDBJ databases">
        <authorList>
            <consortium name="DOE Joint Genome Institute"/>
            <person name="Kuo A."/>
            <person name="Tarkka M."/>
            <person name="Buscot F."/>
            <person name="Kohler A."/>
            <person name="Nagy L.G."/>
            <person name="Floudas D."/>
            <person name="Copeland A."/>
            <person name="Barry K.W."/>
            <person name="Cichocki N."/>
            <person name="Veneault-Fourrey C."/>
            <person name="LaButti K."/>
            <person name="Lindquist E.A."/>
            <person name="Lipzen A."/>
            <person name="Lundell T."/>
            <person name="Morin E."/>
            <person name="Murat C."/>
            <person name="Sun H."/>
            <person name="Tunlid A."/>
            <person name="Henrissat B."/>
            <person name="Grigoriev I.V."/>
            <person name="Hibbett D.S."/>
            <person name="Martin F."/>
            <person name="Nordberg H.P."/>
            <person name="Cantor M.N."/>
            <person name="Hua S.X."/>
        </authorList>
    </citation>
    <scope>NUCLEOTIDE SEQUENCE [LARGE SCALE GENOMIC DNA]</scope>
    <source>
        <strain evidence="1 2">F 1598</strain>
    </source>
</reference>